<dbReference type="HOGENOM" id="CLU_956625_0_0_1"/>
<feature type="compositionally biased region" description="Low complexity" evidence="1">
    <location>
        <begin position="276"/>
        <end position="291"/>
    </location>
</feature>
<reference evidence="4" key="2">
    <citation type="submission" date="2015-01" db="EMBL/GenBank/DDBJ databases">
        <title>Evolutionary Origins and Diversification of the Mycorrhizal Mutualists.</title>
        <authorList>
            <consortium name="DOE Joint Genome Institute"/>
            <consortium name="Mycorrhizal Genomics Consortium"/>
            <person name="Kohler A."/>
            <person name="Kuo A."/>
            <person name="Nagy L.G."/>
            <person name="Floudas D."/>
            <person name="Copeland A."/>
            <person name="Barry K.W."/>
            <person name="Cichocki N."/>
            <person name="Veneault-Fourrey C."/>
            <person name="LaButti K."/>
            <person name="Lindquist E.A."/>
            <person name="Lipzen A."/>
            <person name="Lundell T."/>
            <person name="Morin E."/>
            <person name="Murat C."/>
            <person name="Riley R."/>
            <person name="Ohm R."/>
            <person name="Sun H."/>
            <person name="Tunlid A."/>
            <person name="Henrissat B."/>
            <person name="Grigoriev I.V."/>
            <person name="Hibbett D.S."/>
            <person name="Martin F."/>
        </authorList>
    </citation>
    <scope>NUCLEOTIDE SEQUENCE [LARGE SCALE GENOMIC DNA]</scope>
    <source>
        <strain evidence="4">h7</strain>
    </source>
</reference>
<dbReference type="EMBL" id="KN831774">
    <property type="protein sequence ID" value="KIM43928.1"/>
    <property type="molecule type" value="Genomic_DNA"/>
</dbReference>
<feature type="domain" description="F-box" evidence="2">
    <location>
        <begin position="2"/>
        <end position="50"/>
    </location>
</feature>
<dbReference type="SUPFAM" id="SSF81383">
    <property type="entry name" value="F-box domain"/>
    <property type="match status" value="1"/>
</dbReference>
<accession>A0A0C2Y235</accession>
<dbReference type="OrthoDB" id="3541472at2759"/>
<dbReference type="AlphaFoldDB" id="A0A0C2Y235"/>
<dbReference type="Proteomes" id="UP000053424">
    <property type="component" value="Unassembled WGS sequence"/>
</dbReference>
<dbReference type="InterPro" id="IPR036047">
    <property type="entry name" value="F-box-like_dom_sf"/>
</dbReference>
<organism evidence="3 4">
    <name type="scientific">Hebeloma cylindrosporum</name>
    <dbReference type="NCBI Taxonomy" id="76867"/>
    <lineage>
        <taxon>Eukaryota</taxon>
        <taxon>Fungi</taxon>
        <taxon>Dikarya</taxon>
        <taxon>Basidiomycota</taxon>
        <taxon>Agaricomycotina</taxon>
        <taxon>Agaricomycetes</taxon>
        <taxon>Agaricomycetidae</taxon>
        <taxon>Agaricales</taxon>
        <taxon>Agaricineae</taxon>
        <taxon>Hymenogastraceae</taxon>
        <taxon>Hebeloma</taxon>
    </lineage>
</organism>
<gene>
    <name evidence="3" type="ORF">M413DRAFT_25441</name>
</gene>
<evidence type="ECO:0000256" key="1">
    <source>
        <dbReference type="SAM" id="MobiDB-lite"/>
    </source>
</evidence>
<protein>
    <recommendedName>
        <fullName evidence="2">F-box domain-containing protein</fullName>
    </recommendedName>
</protein>
<dbReference type="InterPro" id="IPR001810">
    <property type="entry name" value="F-box_dom"/>
</dbReference>
<sequence>MTPTLLSLPPELLHAIAENVTKKDLKRLRLTCKLLGDILEPIPLSPFGEIKDLMEKYLGILSALRSLQSVTWSGPQVQWIKHGHMKIIMDFLASLPSLHVFEEPLTRHAKTLEELDVEAGRDDLWCFGTHNISALSSCTGLKKLGVSVAEVDLPIFWYFNRYSTTLTATPQNAGIIENLLEMASTHMPRLSQLSISLSAMARMQRSPGMNSFMPVIAYLLAYSIPPSLAAIHLPTVVTDSRKFVPIFPSLSPDEAVGGKKGRYTEVKGEEPESTDDASASSVNTSSSDDSE</sequence>
<dbReference type="Pfam" id="PF00646">
    <property type="entry name" value="F-box"/>
    <property type="match status" value="1"/>
</dbReference>
<keyword evidence="4" id="KW-1185">Reference proteome</keyword>
<dbReference type="PROSITE" id="PS50181">
    <property type="entry name" value="FBOX"/>
    <property type="match status" value="1"/>
</dbReference>
<evidence type="ECO:0000259" key="2">
    <source>
        <dbReference type="PROSITE" id="PS50181"/>
    </source>
</evidence>
<evidence type="ECO:0000313" key="4">
    <source>
        <dbReference type="Proteomes" id="UP000053424"/>
    </source>
</evidence>
<feature type="region of interest" description="Disordered" evidence="1">
    <location>
        <begin position="250"/>
        <end position="291"/>
    </location>
</feature>
<proteinExistence type="predicted"/>
<name>A0A0C2Y235_HEBCY</name>
<reference evidence="3 4" key="1">
    <citation type="submission" date="2014-04" db="EMBL/GenBank/DDBJ databases">
        <authorList>
            <consortium name="DOE Joint Genome Institute"/>
            <person name="Kuo A."/>
            <person name="Gay G."/>
            <person name="Dore J."/>
            <person name="Kohler A."/>
            <person name="Nagy L.G."/>
            <person name="Floudas D."/>
            <person name="Copeland A."/>
            <person name="Barry K.W."/>
            <person name="Cichocki N."/>
            <person name="Veneault-Fourrey C."/>
            <person name="LaButti K."/>
            <person name="Lindquist E.A."/>
            <person name="Lipzen A."/>
            <person name="Lundell T."/>
            <person name="Morin E."/>
            <person name="Murat C."/>
            <person name="Sun H."/>
            <person name="Tunlid A."/>
            <person name="Henrissat B."/>
            <person name="Grigoriev I.V."/>
            <person name="Hibbett D.S."/>
            <person name="Martin F."/>
            <person name="Nordberg H.P."/>
            <person name="Cantor M.N."/>
            <person name="Hua S.X."/>
        </authorList>
    </citation>
    <scope>NUCLEOTIDE SEQUENCE [LARGE SCALE GENOMIC DNA]</scope>
    <source>
        <strain evidence="4">h7</strain>
    </source>
</reference>
<evidence type="ECO:0000313" key="3">
    <source>
        <dbReference type="EMBL" id="KIM43928.1"/>
    </source>
</evidence>